<comment type="function">
    <text evidence="1 8">Involved in DNA repair and RecF pathway recombination.</text>
</comment>
<dbReference type="Gene3D" id="2.40.50.140">
    <property type="entry name" value="Nucleic acid-binding proteins"/>
    <property type="match status" value="1"/>
</dbReference>
<dbReference type="SUPFAM" id="SSF57863">
    <property type="entry name" value="ArfGap/RecO-like zinc finger"/>
    <property type="match status" value="1"/>
</dbReference>
<dbReference type="GO" id="GO:0006302">
    <property type="term" value="P:double-strand break repair"/>
    <property type="evidence" value="ECO:0007669"/>
    <property type="project" value="TreeGrafter"/>
</dbReference>
<dbReference type="EMBL" id="PDJC01000001">
    <property type="protein sequence ID" value="PFG16168.1"/>
    <property type="molecule type" value="Genomic_DNA"/>
</dbReference>
<dbReference type="Gene3D" id="1.20.1440.120">
    <property type="entry name" value="Recombination protein O, C-terminal domain"/>
    <property type="match status" value="1"/>
</dbReference>
<reference evidence="10 11" key="1">
    <citation type="submission" date="2017-10" db="EMBL/GenBank/DDBJ databases">
        <title>Sequencing the genomes of 1000 actinobacteria strains.</title>
        <authorList>
            <person name="Klenk H.-P."/>
        </authorList>
    </citation>
    <scope>NUCLEOTIDE SEQUENCE [LARGE SCALE GENOMIC DNA]</scope>
    <source>
        <strain evidence="10 11">DSM 15597</strain>
    </source>
</reference>
<evidence type="ECO:0000256" key="1">
    <source>
        <dbReference type="ARBA" id="ARBA00003065"/>
    </source>
</evidence>
<dbReference type="HAMAP" id="MF_00201">
    <property type="entry name" value="RecO"/>
    <property type="match status" value="1"/>
</dbReference>
<proteinExistence type="inferred from homology"/>
<evidence type="ECO:0000256" key="6">
    <source>
        <dbReference type="ARBA" id="ARBA00023204"/>
    </source>
</evidence>
<evidence type="ECO:0000313" key="10">
    <source>
        <dbReference type="EMBL" id="PFG16168.1"/>
    </source>
</evidence>
<evidence type="ECO:0000256" key="3">
    <source>
        <dbReference type="ARBA" id="ARBA00021310"/>
    </source>
</evidence>
<dbReference type="Pfam" id="PF11967">
    <property type="entry name" value="RecO_N"/>
    <property type="match status" value="1"/>
</dbReference>
<evidence type="ECO:0000256" key="7">
    <source>
        <dbReference type="ARBA" id="ARBA00033409"/>
    </source>
</evidence>
<protein>
    <recommendedName>
        <fullName evidence="3 8">DNA repair protein RecO</fullName>
    </recommendedName>
    <alternativeName>
        <fullName evidence="7 8">Recombination protein O</fullName>
    </alternativeName>
</protein>
<comment type="caution">
    <text evidence="10">The sequence shown here is derived from an EMBL/GenBank/DDBJ whole genome shotgun (WGS) entry which is preliminary data.</text>
</comment>
<dbReference type="GO" id="GO:0006310">
    <property type="term" value="P:DNA recombination"/>
    <property type="evidence" value="ECO:0007669"/>
    <property type="project" value="UniProtKB-UniRule"/>
</dbReference>
<keyword evidence="6 8" id="KW-0234">DNA repair</keyword>
<evidence type="ECO:0000256" key="8">
    <source>
        <dbReference type="HAMAP-Rule" id="MF_00201"/>
    </source>
</evidence>
<evidence type="ECO:0000256" key="5">
    <source>
        <dbReference type="ARBA" id="ARBA00023172"/>
    </source>
</evidence>
<dbReference type="PANTHER" id="PTHR33991:SF1">
    <property type="entry name" value="DNA REPAIR PROTEIN RECO"/>
    <property type="match status" value="1"/>
</dbReference>
<dbReference type="NCBIfam" id="TIGR00613">
    <property type="entry name" value="reco"/>
    <property type="match status" value="1"/>
</dbReference>
<organism evidence="10 11">
    <name type="scientific">Propionicimonas paludicola</name>
    <dbReference type="NCBI Taxonomy" id="185243"/>
    <lineage>
        <taxon>Bacteria</taxon>
        <taxon>Bacillati</taxon>
        <taxon>Actinomycetota</taxon>
        <taxon>Actinomycetes</taxon>
        <taxon>Propionibacteriales</taxon>
        <taxon>Nocardioidaceae</taxon>
        <taxon>Propionicimonas</taxon>
    </lineage>
</organism>
<evidence type="ECO:0000256" key="2">
    <source>
        <dbReference type="ARBA" id="ARBA00007452"/>
    </source>
</evidence>
<accession>A0A2A9CPA1</accession>
<dbReference type="AlphaFoldDB" id="A0A2A9CPA1"/>
<evidence type="ECO:0000256" key="4">
    <source>
        <dbReference type="ARBA" id="ARBA00022763"/>
    </source>
</evidence>
<keyword evidence="4 8" id="KW-0227">DNA damage</keyword>
<dbReference type="InterPro" id="IPR012340">
    <property type="entry name" value="NA-bd_OB-fold"/>
</dbReference>
<dbReference type="InterPro" id="IPR042242">
    <property type="entry name" value="RecO_C"/>
</dbReference>
<dbReference type="InterPro" id="IPR003717">
    <property type="entry name" value="RecO"/>
</dbReference>
<keyword evidence="5 8" id="KW-0233">DNA recombination</keyword>
<dbReference type="InterPro" id="IPR037278">
    <property type="entry name" value="ARFGAP/RecO"/>
</dbReference>
<feature type="domain" description="DNA replication/recombination mediator RecO N-terminal" evidence="9">
    <location>
        <begin position="12"/>
        <end position="87"/>
    </location>
</feature>
<keyword evidence="11" id="KW-1185">Reference proteome</keyword>
<dbReference type="PANTHER" id="PTHR33991">
    <property type="entry name" value="DNA REPAIR PROTEIN RECO"/>
    <property type="match status" value="1"/>
</dbReference>
<dbReference type="GO" id="GO:0043590">
    <property type="term" value="C:bacterial nucleoid"/>
    <property type="evidence" value="ECO:0007669"/>
    <property type="project" value="TreeGrafter"/>
</dbReference>
<dbReference type="SUPFAM" id="SSF50249">
    <property type="entry name" value="Nucleic acid-binding proteins"/>
    <property type="match status" value="1"/>
</dbReference>
<sequence>MAPLSDNGRVPTYRDEAVVLRTHKLGEADRIITLLSKEHGKVRAVARGVRRTSSKFGGRLEPFSHVDLQFATGRTLDVITQAVTLHAYAAPLGEDYHSYTVGQVMIETADRLVVEEGQPTVRQFRLLVGALQALTAGTSDGPRPPEVIMDSYLLRAAALAGYAPSLVDCARCGEAGPHSGFSPQLGGVVCVNCRPPGCARPEPAVLAYLVAALSGDWVATRELSTRTRRLGSGLVAAFMSWHLDRGLRSLQHLDDTRHWPETVVSDLV</sequence>
<gene>
    <name evidence="8" type="primary">recO</name>
    <name evidence="10" type="ORF">ATK74_0700</name>
</gene>
<comment type="similarity">
    <text evidence="2 8">Belongs to the RecO family.</text>
</comment>
<evidence type="ECO:0000313" key="11">
    <source>
        <dbReference type="Proteomes" id="UP000226079"/>
    </source>
</evidence>
<dbReference type="InterPro" id="IPR022572">
    <property type="entry name" value="DNA_rep/recomb_RecO_N"/>
</dbReference>
<dbReference type="Proteomes" id="UP000226079">
    <property type="component" value="Unassembled WGS sequence"/>
</dbReference>
<name>A0A2A9CPA1_9ACTN</name>
<evidence type="ECO:0000259" key="9">
    <source>
        <dbReference type="Pfam" id="PF11967"/>
    </source>
</evidence>
<dbReference type="Pfam" id="PF02565">
    <property type="entry name" value="RecO_C"/>
    <property type="match status" value="1"/>
</dbReference>